<evidence type="ECO:0000259" key="1">
    <source>
        <dbReference type="PROSITE" id="PS51063"/>
    </source>
</evidence>
<protein>
    <recommendedName>
        <fullName evidence="1">HTH crp-type domain-containing protein</fullName>
    </recommendedName>
</protein>
<comment type="caution">
    <text evidence="2">The sequence shown here is derived from an EMBL/GenBank/DDBJ whole genome shotgun (WGS) entry which is preliminary data.</text>
</comment>
<dbReference type="EMBL" id="JACHIP010000027">
    <property type="protein sequence ID" value="MBB5061076.1"/>
    <property type="molecule type" value="Genomic_DNA"/>
</dbReference>
<keyword evidence="3" id="KW-1185">Reference proteome</keyword>
<proteinExistence type="predicted"/>
<dbReference type="InterPro" id="IPR014710">
    <property type="entry name" value="RmlC-like_jellyroll"/>
</dbReference>
<dbReference type="RefSeq" id="WP_184223764.1">
    <property type="nucleotide sequence ID" value="NZ_JACHIP010000027.1"/>
</dbReference>
<gene>
    <name evidence="2" type="ORF">HDF16_005812</name>
</gene>
<dbReference type="GO" id="GO:0006355">
    <property type="term" value="P:regulation of DNA-templated transcription"/>
    <property type="evidence" value="ECO:0007669"/>
    <property type="project" value="InterPro"/>
</dbReference>
<dbReference type="Gene3D" id="2.60.120.10">
    <property type="entry name" value="Jelly Rolls"/>
    <property type="match status" value="1"/>
</dbReference>
<accession>A0A7W7ZKW1</accession>
<evidence type="ECO:0000313" key="3">
    <source>
        <dbReference type="Proteomes" id="UP000540989"/>
    </source>
</evidence>
<name>A0A7W7ZKW1_9BACT</name>
<sequence>MNGPFRNGLLHRFDPKTIARLELRRVELPAKHEIEIPGRRVDELVFLEDGVASMTTCFHDGGGAEIALAGIESVLGTSALPGFKKSPNRVFMRVAGYGYATQTPMAQEEFNRCGVFQDLILHCNQALFVQAAQTAACNSRHSTQQRLSRWLLLCADRNVDRILPFSHDDLAEMIGARRSTVTVVAGKLKRLGVIEYTRSKIKILDRPGLERISCECYATVRDHLQ</sequence>
<organism evidence="2 3">
    <name type="scientific">Granulicella aggregans</name>
    <dbReference type="NCBI Taxonomy" id="474949"/>
    <lineage>
        <taxon>Bacteria</taxon>
        <taxon>Pseudomonadati</taxon>
        <taxon>Acidobacteriota</taxon>
        <taxon>Terriglobia</taxon>
        <taxon>Terriglobales</taxon>
        <taxon>Acidobacteriaceae</taxon>
        <taxon>Granulicella</taxon>
    </lineage>
</organism>
<dbReference type="SUPFAM" id="SSF46785">
    <property type="entry name" value="Winged helix' DNA-binding domain"/>
    <property type="match status" value="1"/>
</dbReference>
<reference evidence="2 3" key="1">
    <citation type="submission" date="2020-08" db="EMBL/GenBank/DDBJ databases">
        <title>Genomic Encyclopedia of Type Strains, Phase IV (KMG-V): Genome sequencing to study the core and pangenomes of soil and plant-associated prokaryotes.</title>
        <authorList>
            <person name="Whitman W."/>
        </authorList>
    </citation>
    <scope>NUCLEOTIDE SEQUENCE [LARGE SCALE GENOMIC DNA]</scope>
    <source>
        <strain evidence="2 3">M8UP14</strain>
    </source>
</reference>
<dbReference type="Pfam" id="PF13545">
    <property type="entry name" value="HTH_Crp_2"/>
    <property type="match status" value="1"/>
</dbReference>
<dbReference type="Proteomes" id="UP000540989">
    <property type="component" value="Unassembled WGS sequence"/>
</dbReference>
<feature type="domain" description="HTH crp-type" evidence="1">
    <location>
        <begin position="141"/>
        <end position="207"/>
    </location>
</feature>
<dbReference type="SMART" id="SM00419">
    <property type="entry name" value="HTH_CRP"/>
    <property type="match status" value="1"/>
</dbReference>
<evidence type="ECO:0000313" key="2">
    <source>
        <dbReference type="EMBL" id="MBB5061076.1"/>
    </source>
</evidence>
<dbReference type="InterPro" id="IPR036390">
    <property type="entry name" value="WH_DNA-bd_sf"/>
</dbReference>
<dbReference type="GO" id="GO:0003677">
    <property type="term" value="F:DNA binding"/>
    <property type="evidence" value="ECO:0007669"/>
    <property type="project" value="InterPro"/>
</dbReference>
<dbReference type="InterPro" id="IPR012318">
    <property type="entry name" value="HTH_CRP"/>
</dbReference>
<dbReference type="PROSITE" id="PS51063">
    <property type="entry name" value="HTH_CRP_2"/>
    <property type="match status" value="1"/>
</dbReference>
<dbReference type="AlphaFoldDB" id="A0A7W7ZKW1"/>